<accession>A0A841H6X0</accession>
<dbReference type="Pfam" id="PF22266">
    <property type="entry name" value="DUF6953"/>
    <property type="match status" value="1"/>
</dbReference>
<sequence>MTTAAEVARWMLAQLNEEEYLYQHYVVAEIEERFGEAFIYYNANGNPAVFQGSFERIPQPHWRRRDLESR</sequence>
<dbReference type="Proteomes" id="UP000582837">
    <property type="component" value="Unassembled WGS sequence"/>
</dbReference>
<proteinExistence type="predicted"/>
<keyword evidence="2" id="KW-1185">Reference proteome</keyword>
<evidence type="ECO:0000313" key="1">
    <source>
        <dbReference type="EMBL" id="MBB6073847.1"/>
    </source>
</evidence>
<name>A0A841H6X0_9BACT</name>
<organism evidence="1 2">
    <name type="scientific">Longimicrobium terrae</name>
    <dbReference type="NCBI Taxonomy" id="1639882"/>
    <lineage>
        <taxon>Bacteria</taxon>
        <taxon>Pseudomonadati</taxon>
        <taxon>Gemmatimonadota</taxon>
        <taxon>Longimicrobiia</taxon>
        <taxon>Longimicrobiales</taxon>
        <taxon>Longimicrobiaceae</taxon>
        <taxon>Longimicrobium</taxon>
    </lineage>
</organism>
<comment type="caution">
    <text evidence="1">The sequence shown here is derived from an EMBL/GenBank/DDBJ whole genome shotgun (WGS) entry which is preliminary data.</text>
</comment>
<dbReference type="InterPro" id="IPR054228">
    <property type="entry name" value="DUF6953"/>
</dbReference>
<dbReference type="EMBL" id="JACHIA010000031">
    <property type="protein sequence ID" value="MBB6073847.1"/>
    <property type="molecule type" value="Genomic_DNA"/>
</dbReference>
<protein>
    <submittedName>
        <fullName evidence="1">Uncharacterized protein</fullName>
    </submittedName>
</protein>
<reference evidence="1 2" key="1">
    <citation type="submission" date="2020-08" db="EMBL/GenBank/DDBJ databases">
        <title>Genomic Encyclopedia of Type Strains, Phase IV (KMG-IV): sequencing the most valuable type-strain genomes for metagenomic binning, comparative biology and taxonomic classification.</title>
        <authorList>
            <person name="Goeker M."/>
        </authorList>
    </citation>
    <scope>NUCLEOTIDE SEQUENCE [LARGE SCALE GENOMIC DNA]</scope>
    <source>
        <strain evidence="1 2">DSM 29007</strain>
    </source>
</reference>
<gene>
    <name evidence="1" type="ORF">HNQ61_005525</name>
</gene>
<dbReference type="AlphaFoldDB" id="A0A841H6X0"/>
<evidence type="ECO:0000313" key="2">
    <source>
        <dbReference type="Proteomes" id="UP000582837"/>
    </source>
</evidence>